<reference evidence="13" key="1">
    <citation type="submission" date="2022-03" db="EMBL/GenBank/DDBJ databases">
        <authorList>
            <person name="Sayadi A."/>
        </authorList>
    </citation>
    <scope>NUCLEOTIDE SEQUENCE</scope>
</reference>
<keyword evidence="5 11" id="KW-0158">Chromosome</keyword>
<evidence type="ECO:0000256" key="10">
    <source>
        <dbReference type="ARBA" id="ARBA00023269"/>
    </source>
</evidence>
<sequence length="67" mass="7381">MSIMNSFVNDIFERIAAEASILAHYNKRATITSREIQTAVRLLLPGELAKHAVSEGTKAVTKYTSSK</sequence>
<comment type="caution">
    <text evidence="13">The sequence shown here is derived from an EMBL/GenBank/DDBJ whole genome shotgun (WGS) entry which is preliminary data.</text>
</comment>
<dbReference type="GO" id="GO:0000786">
    <property type="term" value="C:nucleosome"/>
    <property type="evidence" value="ECO:0007669"/>
    <property type="project" value="UniProtKB-KW"/>
</dbReference>
<evidence type="ECO:0000313" key="13">
    <source>
        <dbReference type="EMBL" id="CAH2003782.1"/>
    </source>
</evidence>
<gene>
    <name evidence="13" type="ORF">ACAOBT_LOCUS27612</name>
</gene>
<evidence type="ECO:0000256" key="11">
    <source>
        <dbReference type="RuleBase" id="RU000451"/>
    </source>
</evidence>
<dbReference type="Pfam" id="PF00125">
    <property type="entry name" value="Histone"/>
    <property type="match status" value="1"/>
</dbReference>
<dbReference type="Proteomes" id="UP001152888">
    <property type="component" value="Unassembled WGS sequence"/>
</dbReference>
<dbReference type="AlphaFoldDB" id="A0A9P0M1T1"/>
<dbReference type="PRINTS" id="PR00621">
    <property type="entry name" value="HISTONEH2B"/>
</dbReference>
<dbReference type="SMART" id="SM00427">
    <property type="entry name" value="H2B"/>
    <property type="match status" value="1"/>
</dbReference>
<keyword evidence="7" id="KW-0832">Ubl conjugation</keyword>
<dbReference type="SUPFAM" id="SSF47113">
    <property type="entry name" value="Histone-fold"/>
    <property type="match status" value="1"/>
</dbReference>
<feature type="domain" description="Core Histone H2A/H2B/H3" evidence="12">
    <location>
        <begin position="1"/>
        <end position="42"/>
    </location>
</feature>
<comment type="similarity">
    <text evidence="3 11">Belongs to the histone H2B family.</text>
</comment>
<dbReference type="GO" id="GO:0046982">
    <property type="term" value="F:protein heterodimerization activity"/>
    <property type="evidence" value="ECO:0007669"/>
    <property type="project" value="InterPro"/>
</dbReference>
<organism evidence="13 14">
    <name type="scientific">Acanthoscelides obtectus</name>
    <name type="common">Bean weevil</name>
    <name type="synonym">Bruchus obtectus</name>
    <dbReference type="NCBI Taxonomy" id="200917"/>
    <lineage>
        <taxon>Eukaryota</taxon>
        <taxon>Metazoa</taxon>
        <taxon>Ecdysozoa</taxon>
        <taxon>Arthropoda</taxon>
        <taxon>Hexapoda</taxon>
        <taxon>Insecta</taxon>
        <taxon>Pterygota</taxon>
        <taxon>Neoptera</taxon>
        <taxon>Endopterygota</taxon>
        <taxon>Coleoptera</taxon>
        <taxon>Polyphaga</taxon>
        <taxon>Cucujiformia</taxon>
        <taxon>Chrysomeloidea</taxon>
        <taxon>Chrysomelidae</taxon>
        <taxon>Bruchinae</taxon>
        <taxon>Bruchini</taxon>
        <taxon>Acanthoscelides</taxon>
    </lineage>
</organism>
<evidence type="ECO:0000259" key="12">
    <source>
        <dbReference type="Pfam" id="PF00125"/>
    </source>
</evidence>
<evidence type="ECO:0000313" key="14">
    <source>
        <dbReference type="Proteomes" id="UP001152888"/>
    </source>
</evidence>
<dbReference type="InterPro" id="IPR055333">
    <property type="entry name" value="HISTONE_H2B_site"/>
</dbReference>
<comment type="subcellular location">
    <subcellularLocation>
        <location evidence="2">Chromosome</location>
    </subcellularLocation>
    <subcellularLocation>
        <location evidence="1 11">Nucleus</location>
    </subcellularLocation>
</comment>
<evidence type="ECO:0000256" key="8">
    <source>
        <dbReference type="ARBA" id="ARBA00023125"/>
    </source>
</evidence>
<evidence type="ECO:0000256" key="9">
    <source>
        <dbReference type="ARBA" id="ARBA00023242"/>
    </source>
</evidence>
<evidence type="ECO:0000256" key="4">
    <source>
        <dbReference type="ARBA" id="ARBA00017644"/>
    </source>
</evidence>
<keyword evidence="8 11" id="KW-0238">DNA-binding</keyword>
<name>A0A9P0M1T1_ACAOB</name>
<accession>A0A9P0M1T1</accession>
<evidence type="ECO:0000256" key="2">
    <source>
        <dbReference type="ARBA" id="ARBA00004286"/>
    </source>
</evidence>
<evidence type="ECO:0000256" key="3">
    <source>
        <dbReference type="ARBA" id="ARBA00006846"/>
    </source>
</evidence>
<evidence type="ECO:0000256" key="5">
    <source>
        <dbReference type="ARBA" id="ARBA00022454"/>
    </source>
</evidence>
<evidence type="ECO:0000256" key="1">
    <source>
        <dbReference type="ARBA" id="ARBA00004123"/>
    </source>
</evidence>
<dbReference type="InterPro" id="IPR000558">
    <property type="entry name" value="Histone_H2B"/>
</dbReference>
<dbReference type="GO" id="GO:0030527">
    <property type="term" value="F:structural constituent of chromatin"/>
    <property type="evidence" value="ECO:0007669"/>
    <property type="project" value="InterPro"/>
</dbReference>
<evidence type="ECO:0000256" key="6">
    <source>
        <dbReference type="ARBA" id="ARBA00022499"/>
    </source>
</evidence>
<dbReference type="InterPro" id="IPR007125">
    <property type="entry name" value="H2A/H2B/H3"/>
</dbReference>
<dbReference type="PANTHER" id="PTHR23428">
    <property type="entry name" value="HISTONE H2B"/>
    <property type="match status" value="1"/>
</dbReference>
<dbReference type="PROSITE" id="PS00357">
    <property type="entry name" value="HISTONE_H2B"/>
    <property type="match status" value="1"/>
</dbReference>
<protein>
    <recommendedName>
        <fullName evidence="4 11">Histone H2B</fullName>
    </recommendedName>
</protein>
<dbReference type="Gene3D" id="1.10.20.10">
    <property type="entry name" value="Histone, subunit A"/>
    <property type="match status" value="1"/>
</dbReference>
<dbReference type="FunFam" id="1.10.20.10:FF:000045">
    <property type="entry name" value="Histone H2B"/>
    <property type="match status" value="1"/>
</dbReference>
<comment type="subunit">
    <text evidence="11">The nucleosome is a histone octamer containing two molecules each of H2A, H2B, H3 and H4 assembled in one H3-H4 heterotetramer and two H2A-H2B heterodimers. The octamer wraps approximately 147 bp of DNA.</text>
</comment>
<evidence type="ECO:0000256" key="7">
    <source>
        <dbReference type="ARBA" id="ARBA00022843"/>
    </source>
</evidence>
<keyword evidence="14" id="KW-1185">Reference proteome</keyword>
<dbReference type="EMBL" id="CAKOFQ010007555">
    <property type="protein sequence ID" value="CAH2003782.1"/>
    <property type="molecule type" value="Genomic_DNA"/>
</dbReference>
<keyword evidence="9 11" id="KW-0539">Nucleus</keyword>
<dbReference type="GO" id="GO:0003677">
    <property type="term" value="F:DNA binding"/>
    <property type="evidence" value="ECO:0007669"/>
    <property type="project" value="UniProtKB-KW"/>
</dbReference>
<keyword evidence="6" id="KW-1017">Isopeptide bond</keyword>
<keyword evidence="10 11" id="KW-0544">Nucleosome core</keyword>
<dbReference type="GO" id="GO:0005634">
    <property type="term" value="C:nucleus"/>
    <property type="evidence" value="ECO:0007669"/>
    <property type="project" value="UniProtKB-SubCell"/>
</dbReference>
<dbReference type="InterPro" id="IPR009072">
    <property type="entry name" value="Histone-fold"/>
</dbReference>
<dbReference type="CDD" id="cd22910">
    <property type="entry name" value="HFD_H2B"/>
    <property type="match status" value="1"/>
</dbReference>
<proteinExistence type="inferred from homology"/>